<protein>
    <submittedName>
        <fullName evidence="2">Uncharacterized protein</fullName>
    </submittedName>
</protein>
<dbReference type="AlphaFoldDB" id="A0A1F7GQ26"/>
<organism evidence="2 3">
    <name type="scientific">Candidatus Roizmanbacteria bacterium RIFCSPHIGHO2_01_FULL_39_8</name>
    <dbReference type="NCBI Taxonomy" id="1802033"/>
    <lineage>
        <taxon>Bacteria</taxon>
        <taxon>Candidatus Roizmaniibacteriota</taxon>
    </lineage>
</organism>
<dbReference type="EMBL" id="MFZI01000022">
    <property type="protein sequence ID" value="OGK21051.1"/>
    <property type="molecule type" value="Genomic_DNA"/>
</dbReference>
<name>A0A1F7GQ26_9BACT</name>
<evidence type="ECO:0000313" key="3">
    <source>
        <dbReference type="Proteomes" id="UP000177026"/>
    </source>
</evidence>
<keyword evidence="1" id="KW-0472">Membrane</keyword>
<keyword evidence="1" id="KW-1133">Transmembrane helix</keyword>
<accession>A0A1F7GQ26</accession>
<keyword evidence="1" id="KW-0812">Transmembrane</keyword>
<comment type="caution">
    <text evidence="2">The sequence shown here is derived from an EMBL/GenBank/DDBJ whole genome shotgun (WGS) entry which is preliminary data.</text>
</comment>
<evidence type="ECO:0000256" key="1">
    <source>
        <dbReference type="SAM" id="Phobius"/>
    </source>
</evidence>
<reference evidence="2 3" key="1">
    <citation type="journal article" date="2016" name="Nat. Commun.">
        <title>Thousands of microbial genomes shed light on interconnected biogeochemical processes in an aquifer system.</title>
        <authorList>
            <person name="Anantharaman K."/>
            <person name="Brown C.T."/>
            <person name="Hug L.A."/>
            <person name="Sharon I."/>
            <person name="Castelle C.J."/>
            <person name="Probst A.J."/>
            <person name="Thomas B.C."/>
            <person name="Singh A."/>
            <person name="Wilkins M.J."/>
            <person name="Karaoz U."/>
            <person name="Brodie E.L."/>
            <person name="Williams K.H."/>
            <person name="Hubbard S.S."/>
            <person name="Banfield J.F."/>
        </authorList>
    </citation>
    <scope>NUCLEOTIDE SEQUENCE [LARGE SCALE GENOMIC DNA]</scope>
</reference>
<evidence type="ECO:0000313" key="2">
    <source>
        <dbReference type="EMBL" id="OGK21051.1"/>
    </source>
</evidence>
<feature type="transmembrane region" description="Helical" evidence="1">
    <location>
        <begin position="12"/>
        <end position="32"/>
    </location>
</feature>
<dbReference type="Proteomes" id="UP000177026">
    <property type="component" value="Unassembled WGS sequence"/>
</dbReference>
<proteinExistence type="predicted"/>
<sequence>MKNSQRGEIMTALTIISLVVIGISTVVSSVLLRRNKQTTRSYAADVYACPSTDPEGSNWYCAGECASEEVRTLFTNVWGGGTDRQKGATQWRAERSAACHLSSPAYCTSTHTSETCYTTPPTPTIASYPSATPFSSPTITPYPTTTAYPTVPYVSNTPQPTAPPGYPTYTPVPTQRPSPTPTPSPIQSTFKITERIDGIYYKSPTEKIDRVEMKIVDVRDGNKTIDSGEIPLNARVYSRFVHVQPYRDYIVTLLFYKAGNNPSNLARRVSCLSGADGGIPGGCFIENIHSDQEVEFTFDINDLSSGYVSPTVRPSTVPSNIPTPTPIPSLSPTNVLQTSKKIILDLKYRNECGYRSLVGADIFIHPPGDSSYVALPSSINSASVENAGKVIHINNEIELKKQNTASTGFLDLTIRAYLLDQKDIITQTSLTKAFDFPSLEDRYIWQDEVEFICTPVNVDVDNSFLFDNSRPAMTTQKGRNILWTHKLVPGLLEGDRDILLWVYEGPSSSGKEYEYSEIVPGGEHATSFSDAGIFSYKVCKRSLLSICLSGEESQETGIITVE</sequence>
<gene>
    <name evidence="2" type="ORF">A2866_01825</name>
</gene>